<name>A0ABT3HL07_9FLAO</name>
<comment type="caution">
    <text evidence="1">The sequence shown here is derived from an EMBL/GenBank/DDBJ whole genome shotgun (WGS) entry which is preliminary data.</text>
</comment>
<protein>
    <submittedName>
        <fullName evidence="1">Uncharacterized protein</fullName>
    </submittedName>
</protein>
<evidence type="ECO:0000313" key="2">
    <source>
        <dbReference type="Proteomes" id="UP001163719"/>
    </source>
</evidence>
<dbReference type="Proteomes" id="UP001163719">
    <property type="component" value="Unassembled WGS sequence"/>
</dbReference>
<keyword evidence="2" id="KW-1185">Reference proteome</keyword>
<dbReference type="EMBL" id="JAPDHV010000002">
    <property type="protein sequence ID" value="MCW3160451.1"/>
    <property type="molecule type" value="Genomic_DNA"/>
</dbReference>
<proteinExistence type="predicted"/>
<accession>A0ABT3HL07</accession>
<organism evidence="1 2">
    <name type="scientific">Chryseobacterium oryctis</name>
    <dbReference type="NCBI Taxonomy" id="2952618"/>
    <lineage>
        <taxon>Bacteria</taxon>
        <taxon>Pseudomonadati</taxon>
        <taxon>Bacteroidota</taxon>
        <taxon>Flavobacteriia</taxon>
        <taxon>Flavobacteriales</taxon>
        <taxon>Weeksellaceae</taxon>
        <taxon>Chryseobacterium group</taxon>
        <taxon>Chryseobacterium</taxon>
    </lineage>
</organism>
<gene>
    <name evidence="1" type="ORF">OH806_04130</name>
</gene>
<dbReference type="RefSeq" id="WP_264742409.1">
    <property type="nucleotide sequence ID" value="NZ_JAPDHV010000002.1"/>
</dbReference>
<reference evidence="1" key="1">
    <citation type="submission" date="2022-10" db="EMBL/GenBank/DDBJ databases">
        <title>Chryseobacterium babae sp. nov. isolated from the gut of the beetle Oryctes rhinoceros, and Chryseobacterium kimseyorum sp. nov., isolated from a stick insect rearing cage.</title>
        <authorList>
            <person name="Shelomi M."/>
            <person name="Han C.-J."/>
            <person name="Chen W.-M."/>
            <person name="Chen H.-K."/>
            <person name="Liaw S.-J."/>
            <person name="Muhle E."/>
            <person name="Clermont D."/>
        </authorList>
    </citation>
    <scope>NUCLEOTIDE SEQUENCE</scope>
    <source>
        <strain evidence="1">WLa1L2M3</strain>
    </source>
</reference>
<evidence type="ECO:0000313" key="1">
    <source>
        <dbReference type="EMBL" id="MCW3160451.1"/>
    </source>
</evidence>
<sequence>MSKEEYKVNYYPGIEIANNDIFKENSVLNFNYQGFDNNQNIKTYNYSIPLNKGLFSDTNYLIIKISNLDVKKYKKMYCKSKDDYVVEFKNRRYYQDIARCK</sequence>